<dbReference type="InterPro" id="IPR041223">
    <property type="entry name" value="ApeA_NTD"/>
</dbReference>
<keyword evidence="4" id="KW-1185">Reference proteome</keyword>
<dbReference type="RefSeq" id="WP_091709532.1">
    <property type="nucleotide sequence ID" value="NZ_FNCA01000003.1"/>
</dbReference>
<gene>
    <name evidence="3" type="ORF">SAMN04488589_1179</name>
</gene>
<dbReference type="Pfam" id="PF18862">
    <property type="entry name" value="ApeA_NTD1"/>
    <property type="match status" value="1"/>
</dbReference>
<dbReference type="EMBL" id="FNCA01000003">
    <property type="protein sequence ID" value="SDF70520.1"/>
    <property type="molecule type" value="Genomic_DNA"/>
</dbReference>
<dbReference type="AlphaFoldDB" id="A0A7Z7B171"/>
<name>A0A7Z7B171_9EURY</name>
<organism evidence="3 4">
    <name type="scientific">Methanolobus vulcani</name>
    <dbReference type="NCBI Taxonomy" id="38026"/>
    <lineage>
        <taxon>Archaea</taxon>
        <taxon>Methanobacteriati</taxon>
        <taxon>Methanobacteriota</taxon>
        <taxon>Stenosarchaea group</taxon>
        <taxon>Methanomicrobia</taxon>
        <taxon>Methanosarcinales</taxon>
        <taxon>Methanosarcinaceae</taxon>
        <taxon>Methanolobus</taxon>
    </lineage>
</organism>
<dbReference type="OrthoDB" id="340705at2157"/>
<evidence type="ECO:0000259" key="2">
    <source>
        <dbReference type="Pfam" id="PF18862"/>
    </source>
</evidence>
<dbReference type="Proteomes" id="UP000199259">
    <property type="component" value="Unassembled WGS sequence"/>
</dbReference>
<proteinExistence type="predicted"/>
<evidence type="ECO:0000313" key="3">
    <source>
        <dbReference type="EMBL" id="SDF70520.1"/>
    </source>
</evidence>
<accession>A0A7Z7B171</accession>
<dbReference type="Pfam" id="PF18739">
    <property type="entry name" value="HEPN_Apea"/>
    <property type="match status" value="1"/>
</dbReference>
<protein>
    <recommendedName>
        <fullName evidence="5">ApeA N-terminal domain-containing protein</fullName>
    </recommendedName>
</protein>
<comment type="caution">
    <text evidence="3">The sequence shown here is derived from an EMBL/GenBank/DDBJ whole genome shotgun (WGS) entry which is preliminary data.</text>
</comment>
<dbReference type="InterPro" id="IPR041229">
    <property type="entry name" value="HEPN_Apea"/>
</dbReference>
<reference evidence="3 4" key="1">
    <citation type="submission" date="2016-10" db="EMBL/GenBank/DDBJ databases">
        <authorList>
            <person name="Varghese N."/>
            <person name="Submissions S."/>
        </authorList>
    </citation>
    <scope>NUCLEOTIDE SEQUENCE [LARGE SCALE GENOMIC DNA]</scope>
    <source>
        <strain evidence="3 4">PL 12/M</strain>
    </source>
</reference>
<sequence>MESFEITGKWWLPNKPEKKVHGTLNYSPSSGGELKIIGLLHDRPKVISDGSEFQDEDLILGMAEGRFITCYKCRKIKHSFSFIQGIDEGTLVFDVEFIFEGYHFLREDDILFDEISINYSNLEHWLLDFPLSFEEYFDASNNETKLSFKAQKSEIKLYESSELALYLKTNLNYKRSKYSRSLNQITYFKIFSMDTLHFKDWMDGILFDLKKLISFSLDVPIYPILIKGKRNDHKRIHEFTKKELLLPINIFYKTNQTTEKVYASSLIFSYKDIKEKTSVFFSNWFRISTDLRPMINLYNANIQNKKALETQFLNFTQAVEIYHRRTFSESTYIESELFDELFTALCDIVNDKIKNADARNTFIKKISYINQHSLRRRIKEVLRQLKEDDFIDWDDGECRLFGDKVSEQRDILTHYEKERADKLDYKELAEYTMKTKEIVRICISYELSKY</sequence>
<evidence type="ECO:0000313" key="4">
    <source>
        <dbReference type="Proteomes" id="UP000199259"/>
    </source>
</evidence>
<feature type="domain" description="ApeA N-terminal" evidence="2">
    <location>
        <begin position="5"/>
        <end position="284"/>
    </location>
</feature>
<evidence type="ECO:0008006" key="5">
    <source>
        <dbReference type="Google" id="ProtNLM"/>
    </source>
</evidence>
<feature type="domain" description="Apea-like HEPN" evidence="1">
    <location>
        <begin position="313"/>
        <end position="447"/>
    </location>
</feature>
<evidence type="ECO:0000259" key="1">
    <source>
        <dbReference type="Pfam" id="PF18739"/>
    </source>
</evidence>